<dbReference type="Gene3D" id="3.40.50.2300">
    <property type="match status" value="2"/>
</dbReference>
<organism evidence="4 5">
    <name type="scientific">Thermus thermophilus</name>
    <dbReference type="NCBI Taxonomy" id="274"/>
    <lineage>
        <taxon>Bacteria</taxon>
        <taxon>Thermotogati</taxon>
        <taxon>Deinococcota</taxon>
        <taxon>Deinococci</taxon>
        <taxon>Thermales</taxon>
        <taxon>Thermaceae</taxon>
        <taxon>Thermus</taxon>
    </lineage>
</organism>
<evidence type="ECO:0000313" key="5">
    <source>
        <dbReference type="Proteomes" id="UP000279841"/>
    </source>
</evidence>
<dbReference type="Proteomes" id="UP000279841">
    <property type="component" value="Plasmid 3"/>
</dbReference>
<proteinExistence type="inferred from homology"/>
<dbReference type="SUPFAM" id="SSF53822">
    <property type="entry name" value="Periplasmic binding protein-like I"/>
    <property type="match status" value="1"/>
</dbReference>
<dbReference type="GO" id="GO:0030288">
    <property type="term" value="C:outer membrane-bounded periplasmic space"/>
    <property type="evidence" value="ECO:0007669"/>
    <property type="project" value="TreeGrafter"/>
</dbReference>
<comment type="subcellular location">
    <subcellularLocation>
        <location evidence="1">Cell envelope</location>
    </subcellularLocation>
</comment>
<dbReference type="AlphaFoldDB" id="A0A3P4AV56"/>
<dbReference type="PANTHER" id="PTHR30036:SF7">
    <property type="entry name" value="ABC TRANSPORTER PERIPLASMIC-BINDING PROTEIN YPHF"/>
    <property type="match status" value="1"/>
</dbReference>
<protein>
    <submittedName>
        <fullName evidence="4">D-allose-binding periplasmic protein</fullName>
    </submittedName>
</protein>
<comment type="similarity">
    <text evidence="2">Belongs to the bacterial solute-binding protein 2 family.</text>
</comment>
<dbReference type="CDD" id="cd06312">
    <property type="entry name" value="PBP1_ABC_sugar_binding-like"/>
    <property type="match status" value="1"/>
</dbReference>
<feature type="domain" description="Periplasmic binding protein" evidence="3">
    <location>
        <begin position="30"/>
        <end position="268"/>
    </location>
</feature>
<dbReference type="InterPro" id="IPR025997">
    <property type="entry name" value="SBP_2_dom"/>
</dbReference>
<geneLocation type="plasmid" evidence="4 5">
    <name>3</name>
</geneLocation>
<reference evidence="4 5" key="1">
    <citation type="submission" date="2018-10" db="EMBL/GenBank/DDBJ databases">
        <authorList>
            <person name="Peiro R."/>
            <person name="Begona"/>
            <person name="Cbmso G."/>
            <person name="Lopez M."/>
            <person name="Gonzalez S."/>
            <person name="Sacristan E."/>
            <person name="Castillo E."/>
        </authorList>
    </citation>
    <scope>NUCLEOTIDE SEQUENCE [LARGE SCALE GENOMIC DNA]</scope>
    <source>
        <strain evidence="4">TTHNAR1</strain>
        <plasmid evidence="5">3</plasmid>
    </source>
</reference>
<dbReference type="Pfam" id="PF13407">
    <property type="entry name" value="Peripla_BP_4"/>
    <property type="match status" value="1"/>
</dbReference>
<gene>
    <name evidence="4" type="primary">alsB</name>
    <name evidence="4" type="ORF">TTHNP3_00002</name>
</gene>
<accession>A0A3P4AV56</accession>
<keyword evidence="4" id="KW-0614">Plasmid</keyword>
<dbReference type="InterPro" id="IPR050555">
    <property type="entry name" value="Bact_Solute-Bind_Prot2"/>
</dbReference>
<evidence type="ECO:0000313" key="4">
    <source>
        <dbReference type="EMBL" id="VCU54489.1"/>
    </source>
</evidence>
<sequence length="310" mass="33231">MKKWATILLSLAPLGLLGFGLGQELRFIVVTHGQAADPFWSVVKNGADQAAKEMGVRVEYRAPQTFDMVRMAQLIDAATAAKPNGLVVSIPDATALGPAIQRAVRAGIPVISINSGADVFKRLGVLIHVGQEEYIAGKAAGERMKAAGVKTAVCVNHEVGNVGLDQRCKGFTDGLGGKVEILAVKQDFTEARNAIANYLQRNPNVEAILTLGPVGAEPALQALRQTGRLGKVRFATFDLSAAVLEALVNKQMDFAVDQQQYLQGYLPIVFLTLYNRYGLLPANDIVLTGPGFVTPENARQVIDLTKKGIR</sequence>
<dbReference type="InterPro" id="IPR028082">
    <property type="entry name" value="Peripla_BP_I"/>
</dbReference>
<dbReference type="GO" id="GO:0030246">
    <property type="term" value="F:carbohydrate binding"/>
    <property type="evidence" value="ECO:0007669"/>
    <property type="project" value="TreeGrafter"/>
</dbReference>
<dbReference type="RefSeq" id="WP_124105481.1">
    <property type="nucleotide sequence ID" value="NZ_LR027519.1"/>
</dbReference>
<dbReference type="PANTHER" id="PTHR30036">
    <property type="entry name" value="D-XYLOSE-BINDING PERIPLASMIC PROTEIN"/>
    <property type="match status" value="1"/>
</dbReference>
<evidence type="ECO:0000256" key="1">
    <source>
        <dbReference type="ARBA" id="ARBA00004196"/>
    </source>
</evidence>
<evidence type="ECO:0000256" key="2">
    <source>
        <dbReference type="ARBA" id="ARBA00007639"/>
    </source>
</evidence>
<dbReference type="EMBL" id="LR027519">
    <property type="protein sequence ID" value="VCU54489.1"/>
    <property type="molecule type" value="Genomic_DNA"/>
</dbReference>
<name>A0A3P4AV56_THETH</name>
<evidence type="ECO:0000259" key="3">
    <source>
        <dbReference type="Pfam" id="PF13407"/>
    </source>
</evidence>